<evidence type="ECO:0008006" key="3">
    <source>
        <dbReference type="Google" id="ProtNLM"/>
    </source>
</evidence>
<comment type="caution">
    <text evidence="2">The sequence shown here is derived from an EMBL/GenBank/DDBJ whole genome shotgun (WGS) entry which is preliminary data.</text>
</comment>
<dbReference type="InterPro" id="IPR007428">
    <property type="entry name" value="MlaA"/>
</dbReference>
<sequence length="258" mass="28846">CLYNTAVWADVGVESSHVSEGKTDETVGDVKVPATDSFDEDVESEDVDVELETTFVKDPIRPYNRAIFGFNDKLYYYGFKPLYKGYNAVVPEKARIGVRNFFSNIRTPVRFFNCLFQGKFKGAGTELLRLTINTTIGVGGFSDPAKKFFHLEKQDEDFGQTLGKYGMGSNYFIEWPFLGPSNVRDTIGFVGDVALDPITLLSFFVSPFASTGASGYDTLNEVSIDKGETYENIVEPAIDPYIALQDAYTQNRIKKIKE</sequence>
<dbReference type="GO" id="GO:0016020">
    <property type="term" value="C:membrane"/>
    <property type="evidence" value="ECO:0007669"/>
    <property type="project" value="InterPro"/>
</dbReference>
<reference evidence="2" key="1">
    <citation type="journal article" date="2015" name="Nature">
        <title>Complex archaea that bridge the gap between prokaryotes and eukaryotes.</title>
        <authorList>
            <person name="Spang A."/>
            <person name="Saw J.H."/>
            <person name="Jorgensen S.L."/>
            <person name="Zaremba-Niedzwiedzka K."/>
            <person name="Martijn J."/>
            <person name="Lind A.E."/>
            <person name="van Eijk R."/>
            <person name="Schleper C."/>
            <person name="Guy L."/>
            <person name="Ettema T.J."/>
        </authorList>
    </citation>
    <scope>NUCLEOTIDE SEQUENCE</scope>
</reference>
<dbReference type="Pfam" id="PF04333">
    <property type="entry name" value="MlaA"/>
    <property type="match status" value="1"/>
</dbReference>
<protein>
    <recommendedName>
        <fullName evidence="3">VacJ family lipoprotein</fullName>
    </recommendedName>
</protein>
<dbReference type="PRINTS" id="PR01805">
    <property type="entry name" value="VACJLIPOPROT"/>
</dbReference>
<feature type="non-terminal residue" evidence="2">
    <location>
        <position position="1"/>
    </location>
</feature>
<organism evidence="2">
    <name type="scientific">marine sediment metagenome</name>
    <dbReference type="NCBI Taxonomy" id="412755"/>
    <lineage>
        <taxon>unclassified sequences</taxon>
        <taxon>metagenomes</taxon>
        <taxon>ecological metagenomes</taxon>
    </lineage>
</organism>
<proteinExistence type="predicted"/>
<dbReference type="PANTHER" id="PTHR30035:SF3">
    <property type="entry name" value="INTERMEMBRANE PHOSPHOLIPID TRANSPORT SYSTEM LIPOPROTEIN MLAA"/>
    <property type="match status" value="1"/>
</dbReference>
<dbReference type="GO" id="GO:0120010">
    <property type="term" value="P:intermembrane phospholipid transfer"/>
    <property type="evidence" value="ECO:0007669"/>
    <property type="project" value="TreeGrafter"/>
</dbReference>
<evidence type="ECO:0000256" key="1">
    <source>
        <dbReference type="ARBA" id="ARBA00022729"/>
    </source>
</evidence>
<keyword evidence="1" id="KW-0732">Signal</keyword>
<dbReference type="AlphaFoldDB" id="A0A0F9KWX3"/>
<dbReference type="PANTHER" id="PTHR30035">
    <property type="entry name" value="LIPOPROTEIN VACJ-RELATED"/>
    <property type="match status" value="1"/>
</dbReference>
<accession>A0A0F9KWX3</accession>
<evidence type="ECO:0000313" key="2">
    <source>
        <dbReference type="EMBL" id="KKM19815.1"/>
    </source>
</evidence>
<dbReference type="EMBL" id="LAZR01013902">
    <property type="protein sequence ID" value="KKM19815.1"/>
    <property type="molecule type" value="Genomic_DNA"/>
</dbReference>
<gene>
    <name evidence="2" type="ORF">LCGC14_1651830</name>
</gene>
<name>A0A0F9KWX3_9ZZZZ</name>